<organism evidence="1">
    <name type="scientific">Rhizophagus irregularis (strain DAOM 181602 / DAOM 197198 / MUCL 43194)</name>
    <name type="common">Arbuscular mycorrhizal fungus</name>
    <name type="synonym">Glomus intraradices</name>
    <dbReference type="NCBI Taxonomy" id="747089"/>
    <lineage>
        <taxon>Eukaryota</taxon>
        <taxon>Fungi</taxon>
        <taxon>Fungi incertae sedis</taxon>
        <taxon>Mucoromycota</taxon>
        <taxon>Glomeromycotina</taxon>
        <taxon>Glomeromycetes</taxon>
        <taxon>Glomerales</taxon>
        <taxon>Glomeraceae</taxon>
        <taxon>Rhizophagus</taxon>
    </lineage>
</organism>
<dbReference type="HOGENOM" id="CLU_2905307_0_0_1"/>
<proteinExistence type="predicted"/>
<dbReference type="EMBL" id="KI292164">
    <property type="protein sequence ID" value="ESA06025.1"/>
    <property type="molecule type" value="Genomic_DNA"/>
</dbReference>
<dbReference type="AlphaFoldDB" id="U9TD52"/>
<sequence length="62" mass="7302">MFEYFHVQFHRSQMHLLSLGKLAMSVGLSKFDLEKLLERDQNHPRHSYLRMTDIRAISLDGG</sequence>
<reference evidence="1" key="1">
    <citation type="submission" date="2013-07" db="EMBL/GenBank/DDBJ databases">
        <title>The genome of an arbuscular mycorrhizal fungus provides insights into the evolution of the oldest plant symbiosis.</title>
        <authorList>
            <consortium name="DOE Joint Genome Institute"/>
            <person name="Tisserant E."/>
            <person name="Malbreil M."/>
            <person name="Kuo A."/>
            <person name="Kohler A."/>
            <person name="Symeonidi A."/>
            <person name="Balestrini R."/>
            <person name="Charron P."/>
            <person name="Duensing N."/>
            <person name="Frei-dit-Frey N."/>
            <person name="Gianinazzi-Pearson V."/>
            <person name="Gilbert B."/>
            <person name="Handa Y."/>
            <person name="Hijri M."/>
            <person name="Kaul R."/>
            <person name="Kawaguchi M."/>
            <person name="Krajinski F."/>
            <person name="Lammers P."/>
            <person name="Lapierre D."/>
            <person name="Masclaux F.G."/>
            <person name="Murat C."/>
            <person name="Morin E."/>
            <person name="Ndikumana S."/>
            <person name="Pagni M."/>
            <person name="Petitpierre D."/>
            <person name="Requena N."/>
            <person name="Rosikiewicz P."/>
            <person name="Riley R."/>
            <person name="Saito K."/>
            <person name="San Clemente H."/>
            <person name="Shapiro H."/>
            <person name="van Tuinen D."/>
            <person name="Becard G."/>
            <person name="Bonfante P."/>
            <person name="Paszkowski U."/>
            <person name="Shachar-Hill Y."/>
            <person name="Young J.P."/>
            <person name="Sanders I.R."/>
            <person name="Henrissat B."/>
            <person name="Rensing S.A."/>
            <person name="Grigoriev I.V."/>
            <person name="Corradi N."/>
            <person name="Roux C."/>
            <person name="Martin F."/>
        </authorList>
    </citation>
    <scope>NUCLEOTIDE SEQUENCE</scope>
    <source>
        <strain evidence="1">DAOM 197198</strain>
    </source>
</reference>
<evidence type="ECO:0000313" key="1">
    <source>
        <dbReference type="EMBL" id="ESA06025.1"/>
    </source>
</evidence>
<name>U9TD52_RHIID</name>
<gene>
    <name evidence="1" type="ORF">GLOINDRAFT_34709</name>
</gene>
<accession>U9TD52</accession>
<protein>
    <submittedName>
        <fullName evidence="1">Uncharacterized protein</fullName>
    </submittedName>
</protein>